<evidence type="ECO:0000256" key="3">
    <source>
        <dbReference type="RuleBase" id="RU000363"/>
    </source>
</evidence>
<organism evidence="4 5">
    <name type="scientific">Zunongwangia endophytica</name>
    <dbReference type="NCBI Taxonomy" id="1808945"/>
    <lineage>
        <taxon>Bacteria</taxon>
        <taxon>Pseudomonadati</taxon>
        <taxon>Bacteroidota</taxon>
        <taxon>Flavobacteriia</taxon>
        <taxon>Flavobacteriales</taxon>
        <taxon>Flavobacteriaceae</taxon>
        <taxon>Zunongwangia</taxon>
    </lineage>
</organism>
<dbReference type="InterPro" id="IPR036291">
    <property type="entry name" value="NAD(P)-bd_dom_sf"/>
</dbReference>
<gene>
    <name evidence="4" type="ORF">ACFOS1_18315</name>
</gene>
<reference evidence="5" key="1">
    <citation type="journal article" date="2019" name="Int. J. Syst. Evol. Microbiol.">
        <title>The Global Catalogue of Microorganisms (GCM) 10K type strain sequencing project: providing services to taxonomists for standard genome sequencing and annotation.</title>
        <authorList>
            <consortium name="The Broad Institute Genomics Platform"/>
            <consortium name="The Broad Institute Genome Sequencing Center for Infectious Disease"/>
            <person name="Wu L."/>
            <person name="Ma J."/>
        </authorList>
    </citation>
    <scope>NUCLEOTIDE SEQUENCE [LARGE SCALE GENOMIC DNA]</scope>
    <source>
        <strain evidence="5">CECT 9128</strain>
    </source>
</reference>
<dbReference type="PANTHER" id="PTHR43976:SF16">
    <property type="entry name" value="SHORT-CHAIN DEHYDROGENASE_REDUCTASE FAMILY PROTEIN"/>
    <property type="match status" value="1"/>
</dbReference>
<dbReference type="Pfam" id="PF00106">
    <property type="entry name" value="adh_short"/>
    <property type="match status" value="1"/>
</dbReference>
<keyword evidence="2" id="KW-0560">Oxidoreductase</keyword>
<accession>A0ABV8HEV7</accession>
<dbReference type="CDD" id="cd05374">
    <property type="entry name" value="17beta-HSD-like_SDR_c"/>
    <property type="match status" value="1"/>
</dbReference>
<dbReference type="Gene3D" id="3.40.50.720">
    <property type="entry name" value="NAD(P)-binding Rossmann-like Domain"/>
    <property type="match status" value="1"/>
</dbReference>
<proteinExistence type="inferred from homology"/>
<dbReference type="RefSeq" id="WP_290236965.1">
    <property type="nucleotide sequence ID" value="NZ_JAUFPZ010000002.1"/>
</dbReference>
<evidence type="ECO:0000256" key="2">
    <source>
        <dbReference type="ARBA" id="ARBA00023002"/>
    </source>
</evidence>
<dbReference type="PRINTS" id="PR00080">
    <property type="entry name" value="SDRFAMILY"/>
</dbReference>
<protein>
    <submittedName>
        <fullName evidence="4">SDR family NAD(P)-dependent oxidoreductase</fullName>
    </submittedName>
</protein>
<dbReference type="EMBL" id="JBHSAS010000033">
    <property type="protein sequence ID" value="MFC4029380.1"/>
    <property type="molecule type" value="Genomic_DNA"/>
</dbReference>
<evidence type="ECO:0000313" key="5">
    <source>
        <dbReference type="Proteomes" id="UP001595793"/>
    </source>
</evidence>
<evidence type="ECO:0000256" key="1">
    <source>
        <dbReference type="ARBA" id="ARBA00006484"/>
    </source>
</evidence>
<dbReference type="InterPro" id="IPR051911">
    <property type="entry name" value="SDR_oxidoreductase"/>
</dbReference>
<dbReference type="SUPFAM" id="SSF51735">
    <property type="entry name" value="NAD(P)-binding Rossmann-fold domains"/>
    <property type="match status" value="1"/>
</dbReference>
<sequence length="290" mass="32383">MKSTQKVWLITGASKGMGLEITKAVLKNGDKVIATSRNTDTLLEKIELNAILKERKLQLEDNLLPLKLDITNETAVESAILKGIEKFGRIDVVVNNAGYNLLGNMEELSDAEFRKTMDVNVFAMAHILRYVLPHLRRQQSGHIINTASMMGYMSYPCNGSYSASKYAVIGLSEALAQEVRPFGIKVTILVPGTFRTNFMNEDTLNVAQHKIDAYNLDTQVEQFTGLDGKQLGNPKKLALVVIKLPEMPNPPLHLPLGSDSYSAIVEVRKNEKKEMEEWKTLSLSTDFKKK</sequence>
<comment type="caution">
    <text evidence="4">The sequence shown here is derived from an EMBL/GenBank/DDBJ whole genome shotgun (WGS) entry which is preliminary data.</text>
</comment>
<dbReference type="PROSITE" id="PS00061">
    <property type="entry name" value="ADH_SHORT"/>
    <property type="match status" value="1"/>
</dbReference>
<dbReference type="InterPro" id="IPR002347">
    <property type="entry name" value="SDR_fam"/>
</dbReference>
<name>A0ABV8HEV7_9FLAO</name>
<evidence type="ECO:0000313" key="4">
    <source>
        <dbReference type="EMBL" id="MFC4029380.1"/>
    </source>
</evidence>
<dbReference type="PANTHER" id="PTHR43976">
    <property type="entry name" value="SHORT CHAIN DEHYDROGENASE"/>
    <property type="match status" value="1"/>
</dbReference>
<dbReference type="Proteomes" id="UP001595793">
    <property type="component" value="Unassembled WGS sequence"/>
</dbReference>
<dbReference type="PRINTS" id="PR00081">
    <property type="entry name" value="GDHRDH"/>
</dbReference>
<comment type="similarity">
    <text evidence="1 3">Belongs to the short-chain dehydrogenases/reductases (SDR) family.</text>
</comment>
<dbReference type="InterPro" id="IPR020904">
    <property type="entry name" value="Sc_DH/Rdtase_CS"/>
</dbReference>
<keyword evidence="5" id="KW-1185">Reference proteome</keyword>